<accession>T1IIW3</accession>
<dbReference type="Gene3D" id="3.30.1370.50">
    <property type="entry name" value="R3H-like domain"/>
    <property type="match status" value="1"/>
</dbReference>
<evidence type="ECO:0000313" key="4">
    <source>
        <dbReference type="Proteomes" id="UP000014500"/>
    </source>
</evidence>
<dbReference type="PANTHER" id="PTHR21678">
    <property type="entry name" value="GROWTH INHIBITION AND DIFFERENTIATION RELATED PROTEIN 88"/>
    <property type="match status" value="1"/>
</dbReference>
<feature type="domain" description="R3H" evidence="2">
    <location>
        <begin position="12"/>
        <end position="81"/>
    </location>
</feature>
<dbReference type="PhylomeDB" id="T1IIW3"/>
<dbReference type="Pfam" id="PF01424">
    <property type="entry name" value="R3H"/>
    <property type="match status" value="1"/>
</dbReference>
<dbReference type="eggNOG" id="KOG4483">
    <property type="taxonomic scope" value="Eukaryota"/>
</dbReference>
<proteinExistence type="predicted"/>
<dbReference type="Proteomes" id="UP000014500">
    <property type="component" value="Unassembled WGS sequence"/>
</dbReference>
<feature type="compositionally biased region" description="Basic and acidic residues" evidence="1">
    <location>
        <begin position="472"/>
        <end position="485"/>
    </location>
</feature>
<reference evidence="3" key="2">
    <citation type="submission" date="2015-02" db="UniProtKB">
        <authorList>
            <consortium name="EnsemblMetazoa"/>
        </authorList>
    </citation>
    <scope>IDENTIFICATION</scope>
</reference>
<dbReference type="SUPFAM" id="SSF82708">
    <property type="entry name" value="R3H domain"/>
    <property type="match status" value="1"/>
</dbReference>
<protein>
    <recommendedName>
        <fullName evidence="2">R3H domain-containing protein</fullName>
    </recommendedName>
</protein>
<evidence type="ECO:0000259" key="2">
    <source>
        <dbReference type="PROSITE" id="PS51061"/>
    </source>
</evidence>
<keyword evidence="4" id="KW-1185">Reference proteome</keyword>
<dbReference type="PROSITE" id="PS51061">
    <property type="entry name" value="R3H"/>
    <property type="match status" value="1"/>
</dbReference>
<dbReference type="Gene3D" id="3.30.70.330">
    <property type="match status" value="1"/>
</dbReference>
<dbReference type="InterPro" id="IPR036867">
    <property type="entry name" value="R3H_dom_sf"/>
</dbReference>
<evidence type="ECO:0000313" key="3">
    <source>
        <dbReference type="EnsemblMetazoa" id="SMAR000816-PA"/>
    </source>
</evidence>
<dbReference type="EMBL" id="JH430212">
    <property type="status" value="NOT_ANNOTATED_CDS"/>
    <property type="molecule type" value="Genomic_DNA"/>
</dbReference>
<dbReference type="InterPro" id="IPR012677">
    <property type="entry name" value="Nucleotide-bd_a/b_plait_sf"/>
</dbReference>
<reference evidence="4" key="1">
    <citation type="submission" date="2011-05" db="EMBL/GenBank/DDBJ databases">
        <authorList>
            <person name="Richards S.R."/>
            <person name="Qu J."/>
            <person name="Jiang H."/>
            <person name="Jhangiani S.N."/>
            <person name="Agravi P."/>
            <person name="Goodspeed R."/>
            <person name="Gross S."/>
            <person name="Mandapat C."/>
            <person name="Jackson L."/>
            <person name="Mathew T."/>
            <person name="Pu L."/>
            <person name="Thornton R."/>
            <person name="Saada N."/>
            <person name="Wilczek-Boney K.B."/>
            <person name="Lee S."/>
            <person name="Kovar C."/>
            <person name="Wu Y."/>
            <person name="Scherer S.E."/>
            <person name="Worley K.C."/>
            <person name="Muzny D.M."/>
            <person name="Gibbs R."/>
        </authorList>
    </citation>
    <scope>NUCLEOTIDE SEQUENCE</scope>
    <source>
        <strain evidence="4">Brora</strain>
    </source>
</reference>
<dbReference type="GO" id="GO:0003676">
    <property type="term" value="F:nucleic acid binding"/>
    <property type="evidence" value="ECO:0007669"/>
    <property type="project" value="UniProtKB-UniRule"/>
</dbReference>
<feature type="compositionally biased region" description="Basic and acidic residues" evidence="1">
    <location>
        <begin position="495"/>
        <end position="505"/>
    </location>
</feature>
<feature type="region of interest" description="Disordered" evidence="1">
    <location>
        <begin position="470"/>
        <end position="505"/>
    </location>
</feature>
<dbReference type="HOGENOM" id="CLU_045341_0_0_1"/>
<feature type="region of interest" description="Disordered" evidence="1">
    <location>
        <begin position="423"/>
        <end position="451"/>
    </location>
</feature>
<name>T1IIW3_STRMM</name>
<dbReference type="InterPro" id="IPR001374">
    <property type="entry name" value="R3H_dom"/>
</dbReference>
<dbReference type="AlphaFoldDB" id="T1IIW3"/>
<organism evidence="3 4">
    <name type="scientific">Strigamia maritima</name>
    <name type="common">European centipede</name>
    <name type="synonym">Geophilus maritimus</name>
    <dbReference type="NCBI Taxonomy" id="126957"/>
    <lineage>
        <taxon>Eukaryota</taxon>
        <taxon>Metazoa</taxon>
        <taxon>Ecdysozoa</taxon>
        <taxon>Arthropoda</taxon>
        <taxon>Myriapoda</taxon>
        <taxon>Chilopoda</taxon>
        <taxon>Pleurostigmophora</taxon>
        <taxon>Geophilomorpha</taxon>
        <taxon>Linotaeniidae</taxon>
        <taxon>Strigamia</taxon>
    </lineage>
</organism>
<dbReference type="PANTHER" id="PTHR21678:SF0">
    <property type="entry name" value="C3H1-TYPE DOMAIN-CONTAINING PROTEIN"/>
    <property type="match status" value="1"/>
</dbReference>
<dbReference type="OMA" id="TLAFPCY"/>
<sequence length="505" mass="57537">MAENCYLSNFEYEFLELVRSEIEEYDSKEPTSGLNNVLVFPPFSNRLRFLVHQTVAECYPDFKTFSIGMLEERRLVVYRNRIHNINLRSSNQALSSSASCFEPKKKMSNDKPLRTRARRPDMQLYIPRAKRKSDTEVLEASILTPPVDVLDGEKKIKVKSQKKSLLKEKKILKPLDVKTNDEIIEINTIEDEPLDNITQQIVSTESVKIEEKLESVSEQIEEVCDSSQCATELPEKEIQIRIESDESYKEEISLDTFEAEPNDVELGQMITREFSNAEHSNDLSLLSESELSPAISNATTSVKDGDESSWEALYNEDGECLAPELVQEITDTLGEVTIEKTKLDYTTFQDKLIKDHEFDHIIEIYDFPADFKTPDLISAFSAFRLRGFDVKWVDDTHALGLFASPIAAAEALAMRHSMIKTRSLSEGTRESQLKARRSGNELQPYKPRPETSATLARRLVTGALGLNSLIPREQRAKERQQLKDAKAKKKLTAKQKKDVWEGTVN</sequence>
<dbReference type="EnsemblMetazoa" id="SMAR000816-RA">
    <property type="protein sequence ID" value="SMAR000816-PA"/>
    <property type="gene ID" value="SMAR000816"/>
</dbReference>
<evidence type="ECO:0000256" key="1">
    <source>
        <dbReference type="SAM" id="MobiDB-lite"/>
    </source>
</evidence>
<dbReference type="InterPro" id="IPR039884">
    <property type="entry name" value="R3HC1/R3HCL"/>
</dbReference>